<sequence>MEKGQPSISTSTPTSHTDKDAGSVLDADEMRLAEMGHKQELQRHFTKLSLVGLASTTTISWTGLGLGLTTEIAAGGPGAVIYGFILVFILQCFLGASLAEFVSSYPTEGAMYHWIAAIAPRRVMGFLSFMTGYFTVFGWIFTTASTNLIYAQTLMALVALYHPGMTIQTWQTFVAYEGLNMITALVVLYGNKLIPSLNRFSLFYLQIGYFTVMVTLARLLPYDDNVCLHENSWSKIHPSKRIPFNAQLAVYGIVGALGCLYLGSSTAFNSLMGTAVTVNNSAYMVPILTNLLTGRRNMHKGSFFMSGWKGFAVNTIAVRWLSFAIVFFSFPYYKPVTAQNMNYTCVVVGGLALLQLGWWLCVGKGYSLRMLKAKET</sequence>
<evidence type="ECO:0000313" key="8">
    <source>
        <dbReference type="EMBL" id="RMZ00480.1"/>
    </source>
</evidence>
<evidence type="ECO:0000256" key="2">
    <source>
        <dbReference type="ARBA" id="ARBA00022448"/>
    </source>
</evidence>
<feature type="compositionally biased region" description="Low complexity" evidence="6">
    <location>
        <begin position="1"/>
        <end position="15"/>
    </location>
</feature>
<evidence type="ECO:0000256" key="5">
    <source>
        <dbReference type="ARBA" id="ARBA00023136"/>
    </source>
</evidence>
<dbReference type="Gene3D" id="1.20.1740.10">
    <property type="entry name" value="Amino acid/polyamine transporter I"/>
    <property type="match status" value="1"/>
</dbReference>
<organism evidence="8 9">
    <name type="scientific">Hortaea werneckii</name>
    <name type="common">Black yeast</name>
    <name type="synonym">Cladosporium werneckii</name>
    <dbReference type="NCBI Taxonomy" id="91943"/>
    <lineage>
        <taxon>Eukaryota</taxon>
        <taxon>Fungi</taxon>
        <taxon>Dikarya</taxon>
        <taxon>Ascomycota</taxon>
        <taxon>Pezizomycotina</taxon>
        <taxon>Dothideomycetes</taxon>
        <taxon>Dothideomycetidae</taxon>
        <taxon>Mycosphaerellales</taxon>
        <taxon>Teratosphaeriaceae</taxon>
        <taxon>Hortaea</taxon>
    </lineage>
</organism>
<evidence type="ECO:0000256" key="4">
    <source>
        <dbReference type="ARBA" id="ARBA00022989"/>
    </source>
</evidence>
<keyword evidence="5 7" id="KW-0472">Membrane</keyword>
<dbReference type="PANTHER" id="PTHR45649:SF20">
    <property type="entry name" value="TRANSPORTER, PUTATIVE (EUROFUNG)-RELATED"/>
    <property type="match status" value="1"/>
</dbReference>
<accession>A0A3M7GH62</accession>
<keyword evidence="2" id="KW-0813">Transport</keyword>
<evidence type="ECO:0000256" key="7">
    <source>
        <dbReference type="SAM" id="Phobius"/>
    </source>
</evidence>
<feature type="transmembrane region" description="Helical" evidence="7">
    <location>
        <begin position="123"/>
        <end position="142"/>
    </location>
</feature>
<feature type="region of interest" description="Disordered" evidence="6">
    <location>
        <begin position="1"/>
        <end position="23"/>
    </location>
</feature>
<feature type="transmembrane region" description="Helical" evidence="7">
    <location>
        <begin position="173"/>
        <end position="190"/>
    </location>
</feature>
<evidence type="ECO:0008006" key="10">
    <source>
        <dbReference type="Google" id="ProtNLM"/>
    </source>
</evidence>
<feature type="transmembrane region" description="Helical" evidence="7">
    <location>
        <begin position="311"/>
        <end position="329"/>
    </location>
</feature>
<dbReference type="EMBL" id="QWIO01000300">
    <property type="protein sequence ID" value="RMZ00480.1"/>
    <property type="molecule type" value="Genomic_DNA"/>
</dbReference>
<dbReference type="AlphaFoldDB" id="A0A3M7GH62"/>
<dbReference type="GO" id="GO:0022857">
    <property type="term" value="F:transmembrane transporter activity"/>
    <property type="evidence" value="ECO:0007669"/>
    <property type="project" value="InterPro"/>
</dbReference>
<evidence type="ECO:0000313" key="9">
    <source>
        <dbReference type="Proteomes" id="UP000269539"/>
    </source>
</evidence>
<gene>
    <name evidence="8" type="ORF">D0864_03721</name>
</gene>
<comment type="caution">
    <text evidence="8">The sequence shown here is derived from an EMBL/GenBank/DDBJ whole genome shotgun (WGS) entry which is preliminary data.</text>
</comment>
<feature type="transmembrane region" description="Helical" evidence="7">
    <location>
        <begin position="202"/>
        <end position="221"/>
    </location>
</feature>
<feature type="transmembrane region" description="Helical" evidence="7">
    <location>
        <begin position="270"/>
        <end position="291"/>
    </location>
</feature>
<reference evidence="8 9" key="1">
    <citation type="journal article" date="2018" name="BMC Genomics">
        <title>Genomic evidence for intraspecific hybridization in a clonal and extremely halotolerant yeast.</title>
        <authorList>
            <person name="Gostincar C."/>
            <person name="Stajich J.E."/>
            <person name="Zupancic J."/>
            <person name="Zalar P."/>
            <person name="Gunde-Cimerman N."/>
        </authorList>
    </citation>
    <scope>NUCLEOTIDE SEQUENCE [LARGE SCALE GENOMIC DNA]</scope>
    <source>
        <strain evidence="8 9">EXF-10513</strain>
    </source>
</reference>
<evidence type="ECO:0000256" key="1">
    <source>
        <dbReference type="ARBA" id="ARBA00004141"/>
    </source>
</evidence>
<feature type="transmembrane region" description="Helical" evidence="7">
    <location>
        <begin position="48"/>
        <end position="68"/>
    </location>
</feature>
<evidence type="ECO:0000256" key="6">
    <source>
        <dbReference type="SAM" id="MobiDB-lite"/>
    </source>
</evidence>
<evidence type="ECO:0000256" key="3">
    <source>
        <dbReference type="ARBA" id="ARBA00022692"/>
    </source>
</evidence>
<keyword evidence="4 7" id="KW-1133">Transmembrane helix</keyword>
<feature type="transmembrane region" description="Helical" evidence="7">
    <location>
        <begin position="242"/>
        <end position="264"/>
    </location>
</feature>
<proteinExistence type="predicted"/>
<comment type="subcellular location">
    <subcellularLocation>
        <location evidence="1">Membrane</location>
        <topology evidence="1">Multi-pass membrane protein</topology>
    </subcellularLocation>
</comment>
<dbReference type="Proteomes" id="UP000269539">
    <property type="component" value="Unassembled WGS sequence"/>
</dbReference>
<dbReference type="PANTHER" id="PTHR45649">
    <property type="entry name" value="AMINO-ACID PERMEASE BAT1"/>
    <property type="match status" value="1"/>
</dbReference>
<dbReference type="PIRSF" id="PIRSF006060">
    <property type="entry name" value="AA_transporter"/>
    <property type="match status" value="1"/>
</dbReference>
<protein>
    <recommendedName>
        <fullName evidence="10">Amino acid permease/ SLC12A domain-containing protein</fullName>
    </recommendedName>
</protein>
<dbReference type="InterPro" id="IPR002293">
    <property type="entry name" value="AA/rel_permease1"/>
</dbReference>
<dbReference type="GO" id="GO:0016020">
    <property type="term" value="C:membrane"/>
    <property type="evidence" value="ECO:0007669"/>
    <property type="project" value="UniProtKB-SubCell"/>
</dbReference>
<keyword evidence="3 7" id="KW-0812">Transmembrane</keyword>
<name>A0A3M7GH62_HORWE</name>
<feature type="transmembrane region" description="Helical" evidence="7">
    <location>
        <begin position="80"/>
        <end position="102"/>
    </location>
</feature>
<dbReference type="Pfam" id="PF13520">
    <property type="entry name" value="AA_permease_2"/>
    <property type="match status" value="2"/>
</dbReference>
<feature type="transmembrane region" description="Helical" evidence="7">
    <location>
        <begin position="341"/>
        <end position="362"/>
    </location>
</feature>